<evidence type="ECO:0000313" key="3">
    <source>
        <dbReference type="Proteomes" id="UP000198662"/>
    </source>
</evidence>
<reference evidence="3" key="1">
    <citation type="submission" date="2016-10" db="EMBL/GenBank/DDBJ databases">
        <authorList>
            <person name="Varghese N."/>
            <person name="Submissions S."/>
        </authorList>
    </citation>
    <scope>NUCLEOTIDE SEQUENCE [LARGE SCALE GENOMIC DNA]</scope>
    <source>
        <strain evidence="3">CGMCC 4.3147</strain>
    </source>
</reference>
<dbReference type="Proteomes" id="UP000198662">
    <property type="component" value="Unassembled WGS sequence"/>
</dbReference>
<evidence type="ECO:0008006" key="4">
    <source>
        <dbReference type="Google" id="ProtNLM"/>
    </source>
</evidence>
<dbReference type="OrthoDB" id="5192552at2"/>
<feature type="signal peptide" evidence="1">
    <location>
        <begin position="1"/>
        <end position="26"/>
    </location>
</feature>
<proteinExistence type="predicted"/>
<dbReference type="PROSITE" id="PS51257">
    <property type="entry name" value="PROKAR_LIPOPROTEIN"/>
    <property type="match status" value="1"/>
</dbReference>
<feature type="chain" id="PRO_5039274722" description="DUF732 domain-containing protein" evidence="1">
    <location>
        <begin position="27"/>
        <end position="124"/>
    </location>
</feature>
<gene>
    <name evidence="2" type="ORF">SAMN05216298_2863</name>
</gene>
<accession>A0A1G9HVM0</accession>
<evidence type="ECO:0000313" key="2">
    <source>
        <dbReference type="EMBL" id="SDL17018.1"/>
    </source>
</evidence>
<name>A0A1G9HVM0_9ACTN</name>
<dbReference type="STRING" id="380244.SAMN05216298_2863"/>
<dbReference type="AlphaFoldDB" id="A0A1G9HVM0"/>
<dbReference type="RefSeq" id="WP_091049988.1">
    <property type="nucleotide sequence ID" value="NZ_FNGF01000004.1"/>
</dbReference>
<evidence type="ECO:0000256" key="1">
    <source>
        <dbReference type="SAM" id="SignalP"/>
    </source>
</evidence>
<keyword evidence="1" id="KW-0732">Signal</keyword>
<organism evidence="2 3">
    <name type="scientific">Glycomyces sambucus</name>
    <dbReference type="NCBI Taxonomy" id="380244"/>
    <lineage>
        <taxon>Bacteria</taxon>
        <taxon>Bacillati</taxon>
        <taxon>Actinomycetota</taxon>
        <taxon>Actinomycetes</taxon>
        <taxon>Glycomycetales</taxon>
        <taxon>Glycomycetaceae</taxon>
        <taxon>Glycomyces</taxon>
    </lineage>
</organism>
<dbReference type="EMBL" id="FNGF01000004">
    <property type="protein sequence ID" value="SDL17018.1"/>
    <property type="molecule type" value="Genomic_DNA"/>
</dbReference>
<keyword evidence="3" id="KW-1185">Reference proteome</keyword>
<protein>
    <recommendedName>
        <fullName evidence="4">DUF732 domain-containing protein</fullName>
    </recommendedName>
</protein>
<sequence>MARALTTARRTAAALALALGTALALSACGEGELPIDTPSLPDLEDSLSSLAPDFPADVASDLQELAPDLSAAEIVSGAQELCQSAADGADEEQLARDAASLFGVEEAEGPTIVETVQPYCDVIG</sequence>